<name>A0AB39YM36_9MICC</name>
<gene>
    <name evidence="1" type="ORF">ABQM86_11590</name>
</gene>
<dbReference type="RefSeq" id="WP_369744467.1">
    <property type="nucleotide sequence ID" value="NZ_CP165735.1"/>
</dbReference>
<reference evidence="1" key="1">
    <citation type="submission" date="2024-07" db="EMBL/GenBank/DDBJ databases">
        <authorList>
            <person name="Li J."/>
            <person name="Wei H."/>
            <person name="Ma J."/>
        </authorList>
    </citation>
    <scope>NUCLEOTIDE SEQUENCE</scope>
    <source>
        <strain evidence="1">AMU7</strain>
    </source>
</reference>
<dbReference type="EMBL" id="CP165735">
    <property type="protein sequence ID" value="XDV69637.1"/>
    <property type="molecule type" value="Genomic_DNA"/>
</dbReference>
<sequence>MRPPARETLTVFWDSDGGQEEMPGFIVYGLVDPKCWVERSFPLGLWPAGTDAAESPLYGESWEVKLWDVRVQEFLSGKAWTTAVRGTLQTIIDAGCRVAWVSSEGFPFVDPPFLFLPEHMSGSVLSALTSDGDFFCPLDPDQPIRAISDDQLVRLRVHADGLADAIT</sequence>
<evidence type="ECO:0000313" key="1">
    <source>
        <dbReference type="EMBL" id="XDV69637.1"/>
    </source>
</evidence>
<accession>A0AB39YM36</accession>
<organism evidence="1">
    <name type="scientific">Paenarthrobacter sp. AMU7</name>
    <dbReference type="NCBI Taxonomy" id="3162492"/>
    <lineage>
        <taxon>Bacteria</taxon>
        <taxon>Bacillati</taxon>
        <taxon>Actinomycetota</taxon>
        <taxon>Actinomycetes</taxon>
        <taxon>Micrococcales</taxon>
        <taxon>Micrococcaceae</taxon>
        <taxon>Paenarthrobacter</taxon>
    </lineage>
</organism>
<proteinExistence type="predicted"/>
<dbReference type="AlphaFoldDB" id="A0AB39YM36"/>
<protein>
    <submittedName>
        <fullName evidence="1">Uncharacterized protein</fullName>
    </submittedName>
</protein>